<dbReference type="Proteomes" id="UP000695562">
    <property type="component" value="Unassembled WGS sequence"/>
</dbReference>
<sequence length="566" mass="66028">MVPTNKYNDQQLLTQYQNANSFVENNNITSTVLIKKIIRFYIDSFVGMLYQRDRVYFKNNARVENRKDKIVADFLSIYKIIGHLSLVSKLWKKSIESMYLPTISLREKHIDKCSELINRGFKFTSIVRGLEWKFENINTSSLNIILNYLINNNYNQTFQQTNNDNLSPIITDLIMDNTFSFKNNFRDLSTIQKFLGALNPFLKKLVIHNINEKTQACCNNLPCFLKSLPMVKELEISGNLKAYINDFQNFSVLEITIDQDIPSESLDTLLQGCVRLEKLTLKLNQSRDNYFSLNSLIDHRTLSSLKVYQLRNIDLNDLVYYLNENKVLVELSLVQCVKNIGQQHDPNAFIDNTTLAKFCCFIDTLNVFSILAKDILPLWRNTSGIKDLALDNYVDPSYFAQHTQIEVLRLESMDMYEYERESYQVIFPFINKLKSLTMCLSQGQKDRWKQLILNENLLKTYAPNLSNVCFYFRPTEEAIWKWNNVSHIPKQIKDFKMANGPPIQASKLLSILTNSNLSNLILHLDIKFDIKMNLLTNFILYQSNLNSFFIDPLDPNNVLSFYKLLQ</sequence>
<dbReference type="AlphaFoldDB" id="A0A8J4PN71"/>
<dbReference type="EMBL" id="AJWJ01000550">
    <property type="protein sequence ID" value="KAF2070057.1"/>
    <property type="molecule type" value="Genomic_DNA"/>
</dbReference>
<evidence type="ECO:0000313" key="1">
    <source>
        <dbReference type="EMBL" id="KAF2070057.1"/>
    </source>
</evidence>
<gene>
    <name evidence="1" type="ORF">CYY_008626</name>
</gene>
<evidence type="ECO:0000313" key="2">
    <source>
        <dbReference type="Proteomes" id="UP000695562"/>
    </source>
</evidence>
<protein>
    <submittedName>
        <fullName evidence="1">Uncharacterized protein</fullName>
    </submittedName>
</protein>
<organism evidence="1 2">
    <name type="scientific">Polysphondylium violaceum</name>
    <dbReference type="NCBI Taxonomy" id="133409"/>
    <lineage>
        <taxon>Eukaryota</taxon>
        <taxon>Amoebozoa</taxon>
        <taxon>Evosea</taxon>
        <taxon>Eumycetozoa</taxon>
        <taxon>Dictyostelia</taxon>
        <taxon>Dictyosteliales</taxon>
        <taxon>Dictyosteliaceae</taxon>
        <taxon>Polysphondylium</taxon>
    </lineage>
</organism>
<name>A0A8J4PN71_9MYCE</name>
<reference evidence="1" key="1">
    <citation type="submission" date="2020-01" db="EMBL/GenBank/DDBJ databases">
        <title>Development of genomics and gene disruption for Polysphondylium violaceum indicates a role for the polyketide synthase stlB in stalk morphogenesis.</title>
        <authorList>
            <person name="Narita B."/>
            <person name="Kawabe Y."/>
            <person name="Kin K."/>
            <person name="Saito T."/>
            <person name="Gibbs R."/>
            <person name="Kuspa A."/>
            <person name="Muzny D."/>
            <person name="Queller D."/>
            <person name="Richards S."/>
            <person name="Strassman J."/>
            <person name="Sucgang R."/>
            <person name="Worley K."/>
            <person name="Schaap P."/>
        </authorList>
    </citation>
    <scope>NUCLEOTIDE SEQUENCE</scope>
    <source>
        <strain evidence="1">QSvi11</strain>
    </source>
</reference>
<proteinExistence type="predicted"/>
<keyword evidence="2" id="KW-1185">Reference proteome</keyword>
<comment type="caution">
    <text evidence="1">The sequence shown here is derived from an EMBL/GenBank/DDBJ whole genome shotgun (WGS) entry which is preliminary data.</text>
</comment>
<accession>A0A8J4PN71</accession>